<dbReference type="EMBL" id="SHOA02000015">
    <property type="protein sequence ID" value="TDH71688.1"/>
    <property type="molecule type" value="Genomic_DNA"/>
</dbReference>
<name>A0A976FRJ6_BRELC</name>
<evidence type="ECO:0000313" key="2">
    <source>
        <dbReference type="EMBL" id="TDH71688.1"/>
    </source>
</evidence>
<proteinExistence type="predicted"/>
<comment type="caution">
    <text evidence="2">The sequence shown here is derived from an EMBL/GenBank/DDBJ whole genome shotgun (WGS) entry which is preliminary data.</text>
</comment>
<protein>
    <submittedName>
        <fullName evidence="2">Uncharacterized protein</fullName>
    </submittedName>
</protein>
<organism evidence="2 3">
    <name type="scientific">Bremia lactucae</name>
    <name type="common">Lettuce downy mildew</name>
    <dbReference type="NCBI Taxonomy" id="4779"/>
    <lineage>
        <taxon>Eukaryota</taxon>
        <taxon>Sar</taxon>
        <taxon>Stramenopiles</taxon>
        <taxon>Oomycota</taxon>
        <taxon>Peronosporomycetes</taxon>
        <taxon>Peronosporales</taxon>
        <taxon>Peronosporaceae</taxon>
        <taxon>Bremia</taxon>
    </lineage>
</organism>
<evidence type="ECO:0000313" key="3">
    <source>
        <dbReference type="Proteomes" id="UP000294530"/>
    </source>
</evidence>
<reference evidence="2 3" key="1">
    <citation type="journal article" date="2021" name="Genome Biol.">
        <title>AFLAP: assembly-free linkage analysis pipeline using k-mers from genome sequencing data.</title>
        <authorList>
            <person name="Fletcher K."/>
            <person name="Zhang L."/>
            <person name="Gil J."/>
            <person name="Han R."/>
            <person name="Cavanaugh K."/>
            <person name="Michelmore R."/>
        </authorList>
    </citation>
    <scope>NUCLEOTIDE SEQUENCE [LARGE SCALE GENOMIC DNA]</scope>
    <source>
        <strain evidence="2 3">SF5</strain>
    </source>
</reference>
<dbReference type="Proteomes" id="UP000294530">
    <property type="component" value="Unassembled WGS sequence"/>
</dbReference>
<gene>
    <name evidence="2" type="ORF">CCR75_009344</name>
</gene>
<evidence type="ECO:0000256" key="1">
    <source>
        <dbReference type="SAM" id="MobiDB-lite"/>
    </source>
</evidence>
<sequence length="84" mass="9276">MREGRLQTWRGNELQKSHPQRKKIAAKQDLGSGYTSVSRKESPKAKLTRETSKPTKDGSASAIHAQSNKTSGKKVAASRKAKHF</sequence>
<accession>A0A976FRJ6</accession>
<feature type="region of interest" description="Disordered" evidence="1">
    <location>
        <begin position="1"/>
        <end position="84"/>
    </location>
</feature>
<dbReference type="KEGG" id="blac:94353056"/>
<dbReference type="AlphaFoldDB" id="A0A976FRJ6"/>
<feature type="compositionally biased region" description="Basic and acidic residues" evidence="1">
    <location>
        <begin position="38"/>
        <end position="56"/>
    </location>
</feature>
<dbReference type="GeneID" id="94353056"/>
<keyword evidence="3" id="KW-1185">Reference proteome</keyword>
<dbReference type="RefSeq" id="XP_067821187.1">
    <property type="nucleotide sequence ID" value="XM_067967385.1"/>
</dbReference>